<evidence type="ECO:0000256" key="8">
    <source>
        <dbReference type="ARBA" id="ARBA00023235"/>
    </source>
</evidence>
<keyword evidence="8 12" id="KW-0413">Isomerase</keyword>
<dbReference type="Pfam" id="PF00254">
    <property type="entry name" value="FKBP_C"/>
    <property type="match status" value="1"/>
</dbReference>
<evidence type="ECO:0000256" key="14">
    <source>
        <dbReference type="RuleBase" id="RU003914"/>
    </source>
</evidence>
<comment type="domain">
    <text evidence="12">Consists of 3 domains; the N-terminus binds the ribosome, the middle domain has PPIase activity, while the C-terminus has intrinsic chaperone activity on its own.</text>
</comment>
<dbReference type="InterPro" id="IPR008880">
    <property type="entry name" value="Trigger_fac_C"/>
</dbReference>
<comment type="function">
    <text evidence="10 12">Involved in protein export. Acts as a chaperone by maintaining the newly synthesized protein in an open conformation. Functions as a peptidyl-prolyl cis-trans isomerase.</text>
</comment>
<keyword evidence="7 12" id="KW-0143">Chaperone</keyword>
<gene>
    <name evidence="12 17" type="primary">tig</name>
    <name evidence="17" type="ORF">QPK24_19300</name>
</gene>
<evidence type="ECO:0000256" key="7">
    <source>
        <dbReference type="ARBA" id="ARBA00023186"/>
    </source>
</evidence>
<dbReference type="InterPro" id="IPR027304">
    <property type="entry name" value="Trigger_fact/SurA_dom_sf"/>
</dbReference>
<sequence length="442" mass="49629">MKATWEKIEKNLGVLEVEVEADRVAAALDKAFNKVVKKINVPGFRKGKVPRSIFEARFGVESLYQDAIDILLPEVYTEAVDQTEIFPVEQPEVDVDQFAKGQTFKFKAKVVVKPEVELGEYKGLEVPKVSTEVSEEELTAELERLQQRHAELVVVEEGQAASGDVVVIDYEGSVDGELFEGGSAERQSLELGSNTFIPGFEDQVIGLGTGDSKDVEVTFPEEYHAAELAGKKAVFKVKVHEIKRKELPALDDEFAKDVSEFDTLDEYKEDLKKQLASRKEEEAKATQENIVVEKAAENAEVEIPQGMINSEVRNMMRDFDNRLRQQGMNLEMFMSFSGQTEADLQNQMKNDAEKRVRNNLVLEAIGKQENLEVTEEDVNEELNNMAASFKRSVEEIRQILESNGSLDSLKEEVLLRKTIDFLLANSKEVDAPAEEAKEEAAE</sequence>
<comment type="subcellular location">
    <subcellularLocation>
        <location evidence="12">Cytoplasm</location>
    </subcellularLocation>
    <text evidence="12">About half TF is bound to the ribosome near the polypeptide exit tunnel while the other half is free in the cytoplasm.</text>
</comment>
<evidence type="ECO:0000256" key="12">
    <source>
        <dbReference type="HAMAP-Rule" id="MF_00303"/>
    </source>
</evidence>
<dbReference type="InterPro" id="IPR001179">
    <property type="entry name" value="PPIase_FKBP_dom"/>
</dbReference>
<evidence type="ECO:0000256" key="13">
    <source>
        <dbReference type="PROSITE-ProRule" id="PRU00277"/>
    </source>
</evidence>
<evidence type="ECO:0000313" key="18">
    <source>
        <dbReference type="Proteomes" id="UP001236415"/>
    </source>
</evidence>
<dbReference type="Gene3D" id="3.30.70.1050">
    <property type="entry name" value="Trigger factor ribosome-binding domain"/>
    <property type="match status" value="1"/>
</dbReference>
<dbReference type="EC" id="5.2.1.8" evidence="3 12"/>
<organism evidence="17 18">
    <name type="scientific">Paenibacillus polygoni</name>
    <dbReference type="NCBI Taxonomy" id="3050112"/>
    <lineage>
        <taxon>Bacteria</taxon>
        <taxon>Bacillati</taxon>
        <taxon>Bacillota</taxon>
        <taxon>Bacilli</taxon>
        <taxon>Bacillales</taxon>
        <taxon>Paenibacillaceae</taxon>
        <taxon>Paenibacillus</taxon>
    </lineage>
</organism>
<dbReference type="InterPro" id="IPR046357">
    <property type="entry name" value="PPIase_dom_sf"/>
</dbReference>
<keyword evidence="6 12" id="KW-0697">Rotamase</keyword>
<dbReference type="NCBIfam" id="TIGR00115">
    <property type="entry name" value="tig"/>
    <property type="match status" value="1"/>
</dbReference>
<dbReference type="InterPro" id="IPR036611">
    <property type="entry name" value="Trigger_fac_ribosome-bd_sf"/>
</dbReference>
<dbReference type="InterPro" id="IPR005215">
    <property type="entry name" value="Trig_fac"/>
</dbReference>
<dbReference type="InterPro" id="IPR008881">
    <property type="entry name" value="Trigger_fac_ribosome-bd_bac"/>
</dbReference>
<name>A0ABY8X037_9BACL</name>
<dbReference type="GO" id="GO:0003755">
    <property type="term" value="F:peptidyl-prolyl cis-trans isomerase activity"/>
    <property type="evidence" value="ECO:0007669"/>
    <property type="project" value="UniProtKB-EC"/>
</dbReference>
<dbReference type="InterPro" id="IPR037041">
    <property type="entry name" value="Trigger_fac_C_sf"/>
</dbReference>
<dbReference type="Pfam" id="PF05698">
    <property type="entry name" value="Trigger_C"/>
    <property type="match status" value="1"/>
</dbReference>
<accession>A0ABY8X037</accession>
<comment type="catalytic activity">
    <reaction evidence="1 12 13">
        <text>[protein]-peptidylproline (omega=180) = [protein]-peptidylproline (omega=0)</text>
        <dbReference type="Rhea" id="RHEA:16237"/>
        <dbReference type="Rhea" id="RHEA-COMP:10747"/>
        <dbReference type="Rhea" id="RHEA-COMP:10748"/>
        <dbReference type="ChEBI" id="CHEBI:83833"/>
        <dbReference type="ChEBI" id="CHEBI:83834"/>
        <dbReference type="EC" id="5.2.1.8"/>
    </reaction>
</comment>
<evidence type="ECO:0000256" key="6">
    <source>
        <dbReference type="ARBA" id="ARBA00023110"/>
    </source>
</evidence>
<protein>
    <recommendedName>
        <fullName evidence="4 12">Trigger factor</fullName>
        <shortName evidence="12">TF</shortName>
        <ecNumber evidence="3 12">5.2.1.8</ecNumber>
    </recommendedName>
    <alternativeName>
        <fullName evidence="11 12">PPIase</fullName>
    </alternativeName>
</protein>
<evidence type="ECO:0000313" key="17">
    <source>
        <dbReference type="EMBL" id="WIV18499.1"/>
    </source>
</evidence>
<evidence type="ECO:0000259" key="16">
    <source>
        <dbReference type="PROSITE" id="PS50059"/>
    </source>
</evidence>
<dbReference type="RefSeq" id="WP_285743916.1">
    <property type="nucleotide sequence ID" value="NZ_CP127162.1"/>
</dbReference>
<evidence type="ECO:0000256" key="11">
    <source>
        <dbReference type="ARBA" id="ARBA00029986"/>
    </source>
</evidence>
<dbReference type="SUPFAM" id="SSF102735">
    <property type="entry name" value="Trigger factor ribosome-binding domain"/>
    <property type="match status" value="1"/>
</dbReference>
<evidence type="ECO:0000256" key="9">
    <source>
        <dbReference type="ARBA" id="ARBA00023306"/>
    </source>
</evidence>
<evidence type="ECO:0000256" key="15">
    <source>
        <dbReference type="SAM" id="Coils"/>
    </source>
</evidence>
<dbReference type="EMBL" id="CP127162">
    <property type="protein sequence ID" value="WIV18499.1"/>
    <property type="molecule type" value="Genomic_DNA"/>
</dbReference>
<keyword evidence="9 12" id="KW-0131">Cell cycle</keyword>
<reference evidence="17 18" key="1">
    <citation type="submission" date="2023-06" db="EMBL/GenBank/DDBJ databases">
        <title>Paenibacillus polygonum sp. nov., an endophytic bacterium, isolated from Polygonum lapathifolium L. in Nanji Wetland National Nature Reserve, South of Poyang Lake, Jiangxi Province, China.</title>
        <authorList>
            <person name="Yu Z."/>
        </authorList>
    </citation>
    <scope>NUCLEOTIDE SEQUENCE [LARGE SCALE GENOMIC DNA]</scope>
    <source>
        <strain evidence="17 18">C31</strain>
    </source>
</reference>
<dbReference type="Gene3D" id="3.10.50.40">
    <property type="match status" value="1"/>
</dbReference>
<dbReference type="PANTHER" id="PTHR30560">
    <property type="entry name" value="TRIGGER FACTOR CHAPERONE AND PEPTIDYL-PROLYL CIS/TRANS ISOMERASE"/>
    <property type="match status" value="1"/>
</dbReference>
<dbReference type="SUPFAM" id="SSF109998">
    <property type="entry name" value="Triger factor/SurA peptide-binding domain-like"/>
    <property type="match status" value="1"/>
</dbReference>
<keyword evidence="18" id="KW-1185">Reference proteome</keyword>
<keyword evidence="12" id="KW-0963">Cytoplasm</keyword>
<keyword evidence="5 12" id="KW-0132">Cell division</keyword>
<feature type="domain" description="PPIase FKBP-type" evidence="16">
    <location>
        <begin position="163"/>
        <end position="245"/>
    </location>
</feature>
<dbReference type="Proteomes" id="UP001236415">
    <property type="component" value="Chromosome"/>
</dbReference>
<dbReference type="Gene3D" id="1.10.3120.10">
    <property type="entry name" value="Trigger factor, C-terminal domain"/>
    <property type="match status" value="1"/>
</dbReference>
<dbReference type="PIRSF" id="PIRSF003095">
    <property type="entry name" value="Trigger_factor"/>
    <property type="match status" value="1"/>
</dbReference>
<evidence type="ECO:0000256" key="1">
    <source>
        <dbReference type="ARBA" id="ARBA00000971"/>
    </source>
</evidence>
<dbReference type="PROSITE" id="PS50059">
    <property type="entry name" value="FKBP_PPIASE"/>
    <property type="match status" value="1"/>
</dbReference>
<evidence type="ECO:0000256" key="5">
    <source>
        <dbReference type="ARBA" id="ARBA00022618"/>
    </source>
</evidence>
<comment type="similarity">
    <text evidence="2 12 14">Belongs to the FKBP-type PPIase family. Tig subfamily.</text>
</comment>
<dbReference type="SUPFAM" id="SSF54534">
    <property type="entry name" value="FKBP-like"/>
    <property type="match status" value="1"/>
</dbReference>
<keyword evidence="15" id="KW-0175">Coiled coil</keyword>
<evidence type="ECO:0000256" key="2">
    <source>
        <dbReference type="ARBA" id="ARBA00005464"/>
    </source>
</evidence>
<proteinExistence type="inferred from homology"/>
<evidence type="ECO:0000256" key="3">
    <source>
        <dbReference type="ARBA" id="ARBA00013194"/>
    </source>
</evidence>
<evidence type="ECO:0000256" key="10">
    <source>
        <dbReference type="ARBA" id="ARBA00024849"/>
    </source>
</evidence>
<evidence type="ECO:0000256" key="4">
    <source>
        <dbReference type="ARBA" id="ARBA00016902"/>
    </source>
</evidence>
<feature type="coiled-coil region" evidence="15">
    <location>
        <begin position="128"/>
        <end position="155"/>
    </location>
</feature>
<dbReference type="HAMAP" id="MF_00303">
    <property type="entry name" value="Trigger_factor_Tig"/>
    <property type="match status" value="1"/>
</dbReference>
<dbReference type="PANTHER" id="PTHR30560:SF3">
    <property type="entry name" value="TRIGGER FACTOR-LIKE PROTEIN TIG, CHLOROPLASTIC"/>
    <property type="match status" value="1"/>
</dbReference>
<dbReference type="Pfam" id="PF05697">
    <property type="entry name" value="Trigger_N"/>
    <property type="match status" value="1"/>
</dbReference>